<dbReference type="OrthoDB" id="10394at2157"/>
<dbReference type="GeneID" id="60421543"/>
<dbReference type="Proteomes" id="UP000058925">
    <property type="component" value="Chromosome"/>
</dbReference>
<name>A0A654LW57_9ARCH</name>
<sequence>MTIKYAVNRILNKEYINTSTFYSHVLPYRIIKAIYPSHKIDTVRIYDGKHSLQLDPTDALNLAWYRIYEPFETQTMLNSIDEGDTVLDLGAFIGYYSVQFSYKVGPKGSVYSVEASPNNFDILKENTRKYDNIHIENRAVAKEHNSTVSIYECNSNNGMNRIYPSKYSSSKTSNQKVKTMRLDSYFAGRQPINFIKMDLEGSEFGALEGMEEIFQNNKGVKLMMEFHPDSIKEYGKNPRDLIELLYSYGLKPYHLNKKTKQKELIKLTITSTGSNIDDFVEYSNNETTNLICE</sequence>
<dbReference type="EMBL" id="CP012850">
    <property type="protein sequence ID" value="ALI35694.1"/>
    <property type="molecule type" value="Genomic_DNA"/>
</dbReference>
<dbReference type="PANTHER" id="PTHR34203:SF15">
    <property type="entry name" value="SLL1173 PROTEIN"/>
    <property type="match status" value="1"/>
</dbReference>
<evidence type="ECO:0000313" key="3">
    <source>
        <dbReference type="Proteomes" id="UP000058925"/>
    </source>
</evidence>
<protein>
    <recommendedName>
        <fullName evidence="1">Methyltransferase FkbM domain-containing protein</fullName>
    </recommendedName>
</protein>
<organism evidence="2 3">
    <name type="scientific">Candidatus Nitrosocosmicus oleophilus</name>
    <dbReference type="NCBI Taxonomy" id="1353260"/>
    <lineage>
        <taxon>Archaea</taxon>
        <taxon>Nitrososphaerota</taxon>
        <taxon>Nitrososphaeria</taxon>
        <taxon>Nitrososphaerales</taxon>
        <taxon>Nitrososphaeraceae</taxon>
        <taxon>Candidatus Nitrosocosmicus</taxon>
    </lineage>
</organism>
<keyword evidence="3" id="KW-1185">Reference proteome</keyword>
<dbReference type="AlphaFoldDB" id="A0A654LW57"/>
<dbReference type="KEGG" id="taa:NMY3_01491"/>
<dbReference type="RefSeq" id="WP_196818115.1">
    <property type="nucleotide sequence ID" value="NZ_CP012850.1"/>
</dbReference>
<dbReference type="SUPFAM" id="SSF53335">
    <property type="entry name" value="S-adenosyl-L-methionine-dependent methyltransferases"/>
    <property type="match status" value="1"/>
</dbReference>
<reference evidence="3" key="1">
    <citation type="submission" date="2015-10" db="EMBL/GenBank/DDBJ databases">
        <title>Niche specialization of a soil ammonia-oxidizing archaeon, Candidatus Nitrosocosmicus oleophilus.</title>
        <authorList>
            <person name="Jung M.-Y."/>
            <person name="Rhee S.-K."/>
        </authorList>
    </citation>
    <scope>NUCLEOTIDE SEQUENCE [LARGE SCALE GENOMIC DNA]</scope>
    <source>
        <strain evidence="3">MY3</strain>
    </source>
</reference>
<feature type="domain" description="Methyltransferase FkbM" evidence="1">
    <location>
        <begin position="88"/>
        <end position="249"/>
    </location>
</feature>
<proteinExistence type="predicted"/>
<dbReference type="InterPro" id="IPR006342">
    <property type="entry name" value="FkbM_mtfrase"/>
</dbReference>
<accession>A0A654LW57</accession>
<evidence type="ECO:0000259" key="1">
    <source>
        <dbReference type="Pfam" id="PF05050"/>
    </source>
</evidence>
<dbReference type="Pfam" id="PF05050">
    <property type="entry name" value="Methyltransf_21"/>
    <property type="match status" value="1"/>
</dbReference>
<evidence type="ECO:0000313" key="2">
    <source>
        <dbReference type="EMBL" id="ALI35694.1"/>
    </source>
</evidence>
<dbReference type="InterPro" id="IPR029063">
    <property type="entry name" value="SAM-dependent_MTases_sf"/>
</dbReference>
<gene>
    <name evidence="2" type="ORF">NMY3_01491</name>
</gene>
<dbReference type="PANTHER" id="PTHR34203">
    <property type="entry name" value="METHYLTRANSFERASE, FKBM FAMILY PROTEIN"/>
    <property type="match status" value="1"/>
</dbReference>
<dbReference type="Gene3D" id="3.40.50.150">
    <property type="entry name" value="Vaccinia Virus protein VP39"/>
    <property type="match status" value="1"/>
</dbReference>
<dbReference type="InterPro" id="IPR052514">
    <property type="entry name" value="SAM-dependent_MTase"/>
</dbReference>
<dbReference type="NCBIfam" id="TIGR01444">
    <property type="entry name" value="fkbM_fam"/>
    <property type="match status" value="1"/>
</dbReference>
<dbReference type="CDD" id="cd02440">
    <property type="entry name" value="AdoMet_MTases"/>
    <property type="match status" value="1"/>
</dbReference>